<dbReference type="GO" id="GO:0016746">
    <property type="term" value="F:acyltransferase activity"/>
    <property type="evidence" value="ECO:0007669"/>
    <property type="project" value="InterPro"/>
</dbReference>
<keyword evidence="1" id="KW-1133">Transmembrane helix</keyword>
<dbReference type="CDD" id="cd07987">
    <property type="entry name" value="LPLAT_MGAT-like"/>
    <property type="match status" value="1"/>
</dbReference>
<dbReference type="PANTHER" id="PTHR22753">
    <property type="entry name" value="TRANSMEMBRANE PROTEIN 68"/>
    <property type="match status" value="1"/>
</dbReference>
<evidence type="ECO:0000259" key="2">
    <source>
        <dbReference type="SMART" id="SM00563"/>
    </source>
</evidence>
<dbReference type="Ensembl" id="ENSPMRT00000006477.1">
    <property type="protein sequence ID" value="ENSPMRP00000006090.1"/>
    <property type="gene ID" value="ENSPMRG00000004122.1"/>
</dbReference>
<dbReference type="AlphaFoldDB" id="A0A670I3R0"/>
<reference evidence="3" key="2">
    <citation type="submission" date="2025-08" db="UniProtKB">
        <authorList>
            <consortium name="Ensembl"/>
        </authorList>
    </citation>
    <scope>IDENTIFICATION</scope>
</reference>
<reference evidence="3 4" key="1">
    <citation type="journal article" date="2019" name="Proc. Natl. Acad. Sci. U.S.A.">
        <title>Regulatory changes in pterin and carotenoid genes underlie balanced color polymorphisms in the wall lizard.</title>
        <authorList>
            <person name="Andrade P."/>
            <person name="Pinho C."/>
            <person name="Perez I de Lanuza G."/>
            <person name="Afonso S."/>
            <person name="Brejcha J."/>
            <person name="Rubin C.J."/>
            <person name="Wallerman O."/>
            <person name="Pereira P."/>
            <person name="Sabatino S.J."/>
            <person name="Bellati A."/>
            <person name="Pellitteri-Rosa D."/>
            <person name="Bosakova Z."/>
            <person name="Bunikis I."/>
            <person name="Carretero M.A."/>
            <person name="Feiner N."/>
            <person name="Marsik P."/>
            <person name="Pauperio F."/>
            <person name="Salvi D."/>
            <person name="Soler L."/>
            <person name="While G.M."/>
            <person name="Uller T."/>
            <person name="Font E."/>
            <person name="Andersson L."/>
            <person name="Carneiro M."/>
        </authorList>
    </citation>
    <scope>NUCLEOTIDE SEQUENCE</scope>
</reference>
<reference evidence="3" key="3">
    <citation type="submission" date="2025-09" db="UniProtKB">
        <authorList>
            <consortium name="Ensembl"/>
        </authorList>
    </citation>
    <scope>IDENTIFICATION</scope>
</reference>
<dbReference type="Proteomes" id="UP000472272">
    <property type="component" value="Chromosome 7"/>
</dbReference>
<gene>
    <name evidence="3" type="primary">LOC114601322</name>
</gene>
<feature type="domain" description="Phospholipid/glycerol acyltransferase" evidence="2">
    <location>
        <begin position="100"/>
        <end position="214"/>
    </location>
</feature>
<proteinExistence type="predicted"/>
<keyword evidence="1" id="KW-0812">Transmembrane</keyword>
<evidence type="ECO:0000256" key="1">
    <source>
        <dbReference type="SAM" id="Phobius"/>
    </source>
</evidence>
<evidence type="ECO:0000313" key="4">
    <source>
        <dbReference type="Proteomes" id="UP000472272"/>
    </source>
</evidence>
<organism evidence="3 4">
    <name type="scientific">Podarcis muralis</name>
    <name type="common">Wall lizard</name>
    <name type="synonym">Lacerta muralis</name>
    <dbReference type="NCBI Taxonomy" id="64176"/>
    <lineage>
        <taxon>Eukaryota</taxon>
        <taxon>Metazoa</taxon>
        <taxon>Chordata</taxon>
        <taxon>Craniata</taxon>
        <taxon>Vertebrata</taxon>
        <taxon>Euteleostomi</taxon>
        <taxon>Lepidosauria</taxon>
        <taxon>Squamata</taxon>
        <taxon>Bifurcata</taxon>
        <taxon>Unidentata</taxon>
        <taxon>Episquamata</taxon>
        <taxon>Laterata</taxon>
        <taxon>Lacertibaenia</taxon>
        <taxon>Lacertidae</taxon>
        <taxon>Podarcis</taxon>
    </lineage>
</organism>
<dbReference type="GeneTree" id="ENSGT00390000011782"/>
<dbReference type="OMA" id="PTRERCI"/>
<keyword evidence="4" id="KW-1185">Reference proteome</keyword>
<sequence length="305" mass="35258">MSWISFTYLEEYLSFVVHPLWLFLLPILIYSYWLYFYFVGCVISFLFNAYKKMNNHQGNDFYSKFWDKPRQALARFLELVGKIWHGYEIYGMEHLPKGPGIVIFHHSIVLVGYTLFVAKVFTETGRLCHSVIDHALYGIPGLKTLYDVILLRDFTNAECVEILKKGHLLGIAPGGAREASFSTDYSLMWGNRTGFARIALEAKVPIIPIFTQNSCETYRSFGKTRLTKWLYEKTRRVLLPTYGGLPVKLRTYVGEPIPYDPNITATELAEKTKTALENLRDRHQKMPGNILRALSERFDKDDKAN</sequence>
<dbReference type="Pfam" id="PF01553">
    <property type="entry name" value="Acyltransferase"/>
    <property type="match status" value="1"/>
</dbReference>
<accession>A0A670I3R0</accession>
<dbReference type="GO" id="GO:0016020">
    <property type="term" value="C:membrane"/>
    <property type="evidence" value="ECO:0007669"/>
    <property type="project" value="TreeGrafter"/>
</dbReference>
<dbReference type="SMART" id="SM00563">
    <property type="entry name" value="PlsC"/>
    <property type="match status" value="1"/>
</dbReference>
<protein>
    <submittedName>
        <fullName evidence="3">Transmembrane protein 68-like</fullName>
    </submittedName>
</protein>
<dbReference type="PANTHER" id="PTHR22753:SF23">
    <property type="entry name" value="TRANSMEMBRANE PROTEIN 68"/>
    <property type="match status" value="1"/>
</dbReference>
<feature type="transmembrane region" description="Helical" evidence="1">
    <location>
        <begin position="20"/>
        <end position="47"/>
    </location>
</feature>
<dbReference type="InterPro" id="IPR002123">
    <property type="entry name" value="Plipid/glycerol_acylTrfase"/>
</dbReference>
<evidence type="ECO:0000313" key="3">
    <source>
        <dbReference type="Ensembl" id="ENSPMRP00000006090.1"/>
    </source>
</evidence>
<name>A0A670I3R0_PODMU</name>
<keyword evidence="1" id="KW-0472">Membrane</keyword>
<dbReference type="SUPFAM" id="SSF69593">
    <property type="entry name" value="Glycerol-3-phosphate (1)-acyltransferase"/>
    <property type="match status" value="1"/>
</dbReference>